<dbReference type="Proteomes" id="UP000006900">
    <property type="component" value="Chromosome"/>
</dbReference>
<dbReference type="EMBL" id="FM211192">
    <property type="protein sequence ID" value="CAR71044.1"/>
    <property type="molecule type" value="Genomic_DNA"/>
</dbReference>
<dbReference type="InterPro" id="IPR001647">
    <property type="entry name" value="HTH_TetR"/>
</dbReference>
<evidence type="ECO:0000313" key="5">
    <source>
        <dbReference type="EMBL" id="CAR71044.1"/>
    </source>
</evidence>
<accession>A0A0H3MUR2</accession>
<feature type="DNA-binding region" description="H-T-H motif" evidence="2">
    <location>
        <begin position="37"/>
        <end position="56"/>
    </location>
</feature>
<evidence type="ECO:0000313" key="6">
    <source>
        <dbReference type="Proteomes" id="UP000006900"/>
    </source>
</evidence>
<evidence type="ECO:0000259" key="4">
    <source>
        <dbReference type="PROSITE" id="PS50977"/>
    </source>
</evidence>
<dbReference type="InterPro" id="IPR009057">
    <property type="entry name" value="Homeodomain-like_sf"/>
</dbReference>
<dbReference type="SUPFAM" id="SSF46689">
    <property type="entry name" value="Homeodomain-like"/>
    <property type="match status" value="1"/>
</dbReference>
<evidence type="ECO:0000256" key="1">
    <source>
        <dbReference type="ARBA" id="ARBA00023125"/>
    </source>
</evidence>
<feature type="domain" description="HTH tetR-type" evidence="4">
    <location>
        <begin position="14"/>
        <end position="74"/>
    </location>
</feature>
<evidence type="ECO:0000256" key="2">
    <source>
        <dbReference type="PROSITE-ProRule" id="PRU00335"/>
    </source>
</evidence>
<feature type="region of interest" description="Disordered" evidence="3">
    <location>
        <begin position="69"/>
        <end position="137"/>
    </location>
</feature>
<dbReference type="AlphaFoldDB" id="A0A0H3MUR2"/>
<proteinExistence type="predicted"/>
<reference evidence="5 6" key="1">
    <citation type="journal article" date="2009" name="Nat. Genet.">
        <title>Comparative genomic and phylogeographic analysis of Mycobacterium leprae.</title>
        <authorList>
            <person name="Monot M."/>
            <person name="Honore N."/>
            <person name="Garnier T."/>
            <person name="Zidane N."/>
            <person name="Sherafi D."/>
            <person name="Paniz-Mondolfi A."/>
            <person name="Matsuoka M."/>
            <person name="Taylor G.M."/>
            <person name="Donoghue H.D."/>
            <person name="Bouwman A."/>
            <person name="Mays S."/>
            <person name="Watson C."/>
            <person name="Lockwood D."/>
            <person name="Khamispour A."/>
            <person name="Dowlati Y."/>
            <person name="Jianping S."/>
            <person name="Rea T.H."/>
            <person name="Vera-Cabrera L."/>
            <person name="Stefani M.M."/>
            <person name="Banu S."/>
            <person name="Macdonald M."/>
            <person name="Sapkota B.R."/>
            <person name="Spencer J.S."/>
            <person name="Thomas J."/>
            <person name="Harshman K."/>
            <person name="Singh P."/>
            <person name="Busso P."/>
            <person name="Gattiker A."/>
            <person name="Rougemont J."/>
            <person name="Brennan P.J."/>
            <person name="Cole S.T."/>
        </authorList>
    </citation>
    <scope>NUCLEOTIDE SEQUENCE [LARGE SCALE GENOMIC DNA]</scope>
    <source>
        <strain evidence="6">Br4923</strain>
    </source>
</reference>
<gene>
    <name evidence="5" type="ordered locus">MLBr00949</name>
</gene>
<sequence length="137" mass="14833">MTTSARTHRWAKTGAIQRRILDAAIEVFATRSFTTATMTDAMTGSGAIIGSIYHHFGGKRKLFLAIFEQMGRQRRPPHRRGDATSGPIRPSGDRSAAGIRSPRTGPTSRRCGKTGTRPGCCRPETHLQASRSPVATA</sequence>
<organism evidence="5 6">
    <name type="scientific">Mycobacterium leprae (strain Br4923)</name>
    <dbReference type="NCBI Taxonomy" id="561304"/>
    <lineage>
        <taxon>Bacteria</taxon>
        <taxon>Bacillati</taxon>
        <taxon>Actinomycetota</taxon>
        <taxon>Actinomycetes</taxon>
        <taxon>Mycobacteriales</taxon>
        <taxon>Mycobacteriaceae</taxon>
        <taxon>Mycobacterium</taxon>
    </lineage>
</organism>
<protein>
    <recommendedName>
        <fullName evidence="4">HTH tetR-type domain-containing protein</fullName>
    </recommendedName>
</protein>
<dbReference type="PRINTS" id="PR00455">
    <property type="entry name" value="HTHTETR"/>
</dbReference>
<dbReference type="HOGENOM" id="CLU_1862967_0_0_11"/>
<dbReference type="Gene3D" id="1.10.357.10">
    <property type="entry name" value="Tetracycline Repressor, domain 2"/>
    <property type="match status" value="1"/>
</dbReference>
<keyword evidence="1 2" id="KW-0238">DNA-binding</keyword>
<dbReference type="KEGG" id="mlb:MLBr00949"/>
<dbReference type="PROSITE" id="PS50977">
    <property type="entry name" value="HTH_TETR_2"/>
    <property type="match status" value="1"/>
</dbReference>
<name>A0A0H3MUR2_MYCLB</name>
<evidence type="ECO:0000256" key="3">
    <source>
        <dbReference type="SAM" id="MobiDB-lite"/>
    </source>
</evidence>
<feature type="compositionally biased region" description="Polar residues" evidence="3">
    <location>
        <begin position="127"/>
        <end position="137"/>
    </location>
</feature>
<dbReference type="GO" id="GO:0003677">
    <property type="term" value="F:DNA binding"/>
    <property type="evidence" value="ECO:0007669"/>
    <property type="project" value="UniProtKB-UniRule"/>
</dbReference>
<dbReference type="Pfam" id="PF00440">
    <property type="entry name" value="TetR_N"/>
    <property type="match status" value="1"/>
</dbReference>